<keyword evidence="2" id="KW-0378">Hydrolase</keyword>
<keyword evidence="3" id="KW-1185">Reference proteome</keyword>
<keyword evidence="2" id="KW-0540">Nuclease</keyword>
<proteinExistence type="predicted"/>
<dbReference type="Proteomes" id="UP000550714">
    <property type="component" value="Unassembled WGS sequence"/>
</dbReference>
<keyword evidence="2" id="KW-0255">Endonuclease</keyword>
<evidence type="ECO:0000259" key="1">
    <source>
        <dbReference type="SMART" id="SM00974"/>
    </source>
</evidence>
<comment type="caution">
    <text evidence="2">The sequence shown here is derived from an EMBL/GenBank/DDBJ whole genome shotgun (WGS) entry which is preliminary data.</text>
</comment>
<dbReference type="EMBL" id="JACHWU010000011">
    <property type="protein sequence ID" value="MBB3053521.1"/>
    <property type="molecule type" value="Genomic_DNA"/>
</dbReference>
<gene>
    <name evidence="2" type="ORF">FHS23_004575</name>
</gene>
<organism evidence="2 3">
    <name type="scientific">Prauserella isguenensis</name>
    <dbReference type="NCBI Taxonomy" id="1470180"/>
    <lineage>
        <taxon>Bacteria</taxon>
        <taxon>Bacillati</taxon>
        <taxon>Actinomycetota</taxon>
        <taxon>Actinomycetes</taxon>
        <taxon>Pseudonocardiales</taxon>
        <taxon>Pseudonocardiaceae</taxon>
        <taxon>Prauserella</taxon>
    </lineage>
</organism>
<accession>A0A839S607</accession>
<name>A0A839S607_9PSEU</name>
<dbReference type="SMART" id="SM00974">
    <property type="entry name" value="T5orf172"/>
    <property type="match status" value="1"/>
</dbReference>
<evidence type="ECO:0000313" key="3">
    <source>
        <dbReference type="Proteomes" id="UP000550714"/>
    </source>
</evidence>
<feature type="domain" description="Bacteriophage T5 Orf172 DNA-binding" evidence="1">
    <location>
        <begin position="128"/>
        <end position="202"/>
    </location>
</feature>
<protein>
    <submittedName>
        <fullName evidence="2">Putative GIY-YIG superfamily endonuclease</fullName>
    </submittedName>
</protein>
<dbReference type="RefSeq" id="WP_183659406.1">
    <property type="nucleotide sequence ID" value="NZ_JACHWU010000011.1"/>
</dbReference>
<sequence length="213" mass="24308">MANAVVPAAQALLERGTIDRNRLSQVCGVEVQNIDWALDYLERIGFLTRSDEAWVVRTSEPTGYRGPLGPNDLYSALEAREHGIHVPLFCEACADVERRTEQWRREQWRRITRTRPPEQDTYIYIIGEETSPHVKIGMTTDLHQRLKSLQSTSPASLHVRWSALGSRDIEQQLHAEFARHRTHGEWFKFSAKVDPVSVVRAEALRLGAVEVAK</sequence>
<dbReference type="GO" id="GO:0004519">
    <property type="term" value="F:endonuclease activity"/>
    <property type="evidence" value="ECO:0007669"/>
    <property type="project" value="UniProtKB-KW"/>
</dbReference>
<dbReference type="InterPro" id="IPR018306">
    <property type="entry name" value="Phage_T5_Orf172_DNA-bd"/>
</dbReference>
<reference evidence="2 3" key="1">
    <citation type="submission" date="2020-08" db="EMBL/GenBank/DDBJ databases">
        <title>Genomic Encyclopedia of Type Strains, Phase III (KMG-III): the genomes of soil and plant-associated and newly described type strains.</title>
        <authorList>
            <person name="Whitman W."/>
        </authorList>
    </citation>
    <scope>NUCLEOTIDE SEQUENCE [LARGE SCALE GENOMIC DNA]</scope>
    <source>
        <strain evidence="2 3">CECT 8577</strain>
    </source>
</reference>
<dbReference type="Pfam" id="PF13455">
    <property type="entry name" value="MUG113"/>
    <property type="match status" value="1"/>
</dbReference>
<evidence type="ECO:0000313" key="2">
    <source>
        <dbReference type="EMBL" id="MBB3053521.1"/>
    </source>
</evidence>
<dbReference type="AlphaFoldDB" id="A0A839S607"/>